<name>A0A1M7BSQ1_9FLAO</name>
<dbReference type="EMBL" id="FRAT01000012">
    <property type="protein sequence ID" value="SHL57963.1"/>
    <property type="molecule type" value="Genomic_DNA"/>
</dbReference>
<dbReference type="STRING" id="1055723.SAMN05216293_3791"/>
<sequence length="190" mass="22264">MTKKELLITLNSRRLSKPQIDRLVGELERQPELTKILFEAIFVEDREGTFNASWTFDHLMRKKLEYLLPFFDDFAGRLSELKTESCIRPMAHVCEMVCMAYFKKKDPTFTQHITDTQLEQIMTVCFDWLIGPMNMAPKVFSMTSLFYLGQKFDWVHPELKQVLQDTYADGTPGYQNRAKKTLDKLARLGH</sequence>
<proteinExistence type="predicted"/>
<evidence type="ECO:0008006" key="5">
    <source>
        <dbReference type="Google" id="ProtNLM"/>
    </source>
</evidence>
<comment type="caution">
    <text evidence="2">The sequence shown here is derived from an EMBL/GenBank/DDBJ whole genome shotgun (WGS) entry which is preliminary data.</text>
</comment>
<reference evidence="2 3" key="1">
    <citation type="submission" date="2016-11" db="EMBL/GenBank/DDBJ databases">
        <authorList>
            <person name="Varghese N."/>
            <person name="Submissions S."/>
        </authorList>
    </citation>
    <scope>NUCLEOTIDE SEQUENCE [LARGE SCALE GENOMIC DNA]</scope>
    <source>
        <strain evidence="2 3">CGMCC 1.12174</strain>
        <strain evidence="1 4">DSM 26351</strain>
    </source>
</reference>
<organism evidence="2 3">
    <name type="scientific">Flagellimonas taeanensis</name>
    <dbReference type="NCBI Taxonomy" id="1005926"/>
    <lineage>
        <taxon>Bacteria</taxon>
        <taxon>Pseudomonadati</taxon>
        <taxon>Bacteroidota</taxon>
        <taxon>Flavobacteriia</taxon>
        <taxon>Flavobacteriales</taxon>
        <taxon>Flavobacteriaceae</taxon>
        <taxon>Flagellimonas</taxon>
    </lineage>
</organism>
<dbReference type="EMBL" id="FOKU01000012">
    <property type="protein sequence ID" value="SFC49034.1"/>
    <property type="molecule type" value="Genomic_DNA"/>
</dbReference>
<evidence type="ECO:0000313" key="2">
    <source>
        <dbReference type="EMBL" id="SHL57963.1"/>
    </source>
</evidence>
<dbReference type="AlphaFoldDB" id="A0A1M7BSQ1"/>
<dbReference type="Proteomes" id="UP000184031">
    <property type="component" value="Unassembled WGS sequence"/>
</dbReference>
<accession>A0A1M7BSQ1</accession>
<evidence type="ECO:0000313" key="1">
    <source>
        <dbReference type="EMBL" id="SFC49034.1"/>
    </source>
</evidence>
<evidence type="ECO:0000313" key="4">
    <source>
        <dbReference type="Proteomes" id="UP000198940"/>
    </source>
</evidence>
<keyword evidence="4" id="KW-1185">Reference proteome</keyword>
<gene>
    <name evidence="1" type="ORF">SAMN04487891_11247</name>
    <name evidence="2" type="ORF">SAMN05216293_3791</name>
</gene>
<evidence type="ECO:0000313" key="3">
    <source>
        <dbReference type="Proteomes" id="UP000184031"/>
    </source>
</evidence>
<protein>
    <recommendedName>
        <fullName evidence="5">Adenylosuccinate lyase</fullName>
    </recommendedName>
</protein>
<dbReference type="Proteomes" id="UP000198940">
    <property type="component" value="Unassembled WGS sequence"/>
</dbReference>